<dbReference type="Proteomes" id="UP001295423">
    <property type="component" value="Unassembled WGS sequence"/>
</dbReference>
<evidence type="ECO:0000256" key="8">
    <source>
        <dbReference type="SAM" id="MobiDB-lite"/>
    </source>
</evidence>
<evidence type="ECO:0000256" key="3">
    <source>
        <dbReference type="ARBA" id="ARBA00022679"/>
    </source>
</evidence>
<dbReference type="SUPFAM" id="SSF52374">
    <property type="entry name" value="Nucleotidylyl transferase"/>
    <property type="match status" value="1"/>
</dbReference>
<evidence type="ECO:0000256" key="6">
    <source>
        <dbReference type="ARBA" id="ARBA00022840"/>
    </source>
</evidence>
<gene>
    <name evidence="10" type="ORF">CYCCA115_LOCUS11972</name>
</gene>
<dbReference type="InterPro" id="IPR004821">
    <property type="entry name" value="Cyt_trans-like"/>
</dbReference>
<dbReference type="Pfam" id="PF01467">
    <property type="entry name" value="CTP_transf_like"/>
    <property type="match status" value="1"/>
</dbReference>
<dbReference type="AlphaFoldDB" id="A0AAD2PUA8"/>
<feature type="region of interest" description="Disordered" evidence="8">
    <location>
        <begin position="409"/>
        <end position="430"/>
    </location>
</feature>
<keyword evidence="7" id="KW-0520">NAD</keyword>
<keyword evidence="4" id="KW-0548">Nucleotidyltransferase</keyword>
<evidence type="ECO:0000313" key="10">
    <source>
        <dbReference type="EMBL" id="CAJ1949193.1"/>
    </source>
</evidence>
<keyword evidence="3" id="KW-0808">Transferase</keyword>
<dbReference type="InterPro" id="IPR005248">
    <property type="entry name" value="NadD/NMNAT"/>
</dbReference>
<comment type="caution">
    <text evidence="10">The sequence shown here is derived from an EMBL/GenBank/DDBJ whole genome shotgun (WGS) entry which is preliminary data.</text>
</comment>
<accession>A0AAD2PUA8</accession>
<evidence type="ECO:0000256" key="5">
    <source>
        <dbReference type="ARBA" id="ARBA00022741"/>
    </source>
</evidence>
<keyword evidence="6" id="KW-0067">ATP-binding</keyword>
<feature type="domain" description="Cytidyltransferase-like" evidence="9">
    <location>
        <begin position="23"/>
        <end position="192"/>
    </location>
</feature>
<proteinExistence type="predicted"/>
<keyword evidence="2" id="KW-0662">Pyridine nucleotide biosynthesis</keyword>
<comment type="pathway">
    <text evidence="1">Cofactor biosynthesis; NAD(+) biosynthesis.</text>
</comment>
<evidence type="ECO:0000259" key="9">
    <source>
        <dbReference type="Pfam" id="PF01467"/>
    </source>
</evidence>
<feature type="compositionally biased region" description="Polar residues" evidence="8">
    <location>
        <begin position="420"/>
        <end position="430"/>
    </location>
</feature>
<dbReference type="PANTHER" id="PTHR39321">
    <property type="entry name" value="NICOTINATE-NUCLEOTIDE ADENYLYLTRANSFERASE-RELATED"/>
    <property type="match status" value="1"/>
</dbReference>
<evidence type="ECO:0000256" key="7">
    <source>
        <dbReference type="ARBA" id="ARBA00023027"/>
    </source>
</evidence>
<dbReference type="EMBL" id="CAKOGP040001758">
    <property type="protein sequence ID" value="CAJ1949193.1"/>
    <property type="molecule type" value="Genomic_DNA"/>
</dbReference>
<protein>
    <recommendedName>
        <fullName evidence="9">Cytidyltransferase-like domain-containing protein</fullName>
    </recommendedName>
</protein>
<organism evidence="10 11">
    <name type="scientific">Cylindrotheca closterium</name>
    <dbReference type="NCBI Taxonomy" id="2856"/>
    <lineage>
        <taxon>Eukaryota</taxon>
        <taxon>Sar</taxon>
        <taxon>Stramenopiles</taxon>
        <taxon>Ochrophyta</taxon>
        <taxon>Bacillariophyta</taxon>
        <taxon>Bacillariophyceae</taxon>
        <taxon>Bacillariophycidae</taxon>
        <taxon>Bacillariales</taxon>
        <taxon>Bacillariaceae</taxon>
        <taxon>Cylindrotheca</taxon>
    </lineage>
</organism>
<dbReference type="Gene3D" id="3.40.50.620">
    <property type="entry name" value="HUPs"/>
    <property type="match status" value="1"/>
</dbReference>
<feature type="compositionally biased region" description="Basic residues" evidence="8">
    <location>
        <begin position="252"/>
        <end position="265"/>
    </location>
</feature>
<evidence type="ECO:0000313" key="11">
    <source>
        <dbReference type="Proteomes" id="UP001295423"/>
    </source>
</evidence>
<dbReference type="PANTHER" id="PTHR39321:SF3">
    <property type="entry name" value="PHOSPHOPANTETHEINE ADENYLYLTRANSFERASE"/>
    <property type="match status" value="1"/>
</dbReference>
<dbReference type="InterPro" id="IPR014729">
    <property type="entry name" value="Rossmann-like_a/b/a_fold"/>
</dbReference>
<name>A0AAD2PUA8_9STRA</name>
<dbReference type="GO" id="GO:0009435">
    <property type="term" value="P:NAD+ biosynthetic process"/>
    <property type="evidence" value="ECO:0007669"/>
    <property type="project" value="InterPro"/>
</dbReference>
<keyword evidence="5" id="KW-0547">Nucleotide-binding</keyword>
<sequence>MDANTATAATSSSAAAKPLTIGVFGGSFNPVHLGHALLAITTQQTKPVDQVVLVPVYKHAVKRNLLPFEDRVRMCQLAIASFGDALSVSTIEQEVGASNGAMLQALKKKYPEGTRFVWICGDDFIRWMHKPKGIETLQEVSGLILQRRLHKQTEDMIPGSENATSGAQNRFIQEPLDEEKLHRVAKQLNLEVDFIYGELPHFSSTLVRRAPGHWRSFLTQTVVQYLDERPHLLQQLIDDLEQEEQEQTQLAKRQKVSHRHHHKRTPSTLANLGKAGSFVLQGLDVVDALQLERGRTGLHLSTGAFQSELEQAQAATDSRLILRNNDPTEGLEEFDEVSSLAAELQRIPVWLGHDRRVLEKRSKALLGRGGIDGWVARLSLVEKFNSRIDVLIAATTRALVEILENHQKGNGGGGGGAVVPSNQSSSSTNQDIPELLGKWCDGKEALGRLRAFVCAAGPTAPQMVQSSLKMRQRLNQRIDTKDRSIAQVLDFEAGFSSKVSAPEALISLLHNVTLWEYKLMRCFASSTPLPVIHTFLNSLPSQDDVGSFDVEKFFDASTSAIDFLLSFAKALAASACATA</sequence>
<evidence type="ECO:0000256" key="4">
    <source>
        <dbReference type="ARBA" id="ARBA00022695"/>
    </source>
</evidence>
<reference evidence="10" key="1">
    <citation type="submission" date="2023-08" db="EMBL/GenBank/DDBJ databases">
        <authorList>
            <person name="Audoor S."/>
            <person name="Bilcke G."/>
        </authorList>
    </citation>
    <scope>NUCLEOTIDE SEQUENCE</scope>
</reference>
<dbReference type="CDD" id="cd02165">
    <property type="entry name" value="NMNAT"/>
    <property type="match status" value="1"/>
</dbReference>
<dbReference type="GO" id="GO:0070566">
    <property type="term" value="F:adenylyltransferase activity"/>
    <property type="evidence" value="ECO:0007669"/>
    <property type="project" value="UniProtKB-ARBA"/>
</dbReference>
<keyword evidence="11" id="KW-1185">Reference proteome</keyword>
<evidence type="ECO:0000256" key="1">
    <source>
        <dbReference type="ARBA" id="ARBA00004790"/>
    </source>
</evidence>
<feature type="region of interest" description="Disordered" evidence="8">
    <location>
        <begin position="244"/>
        <end position="268"/>
    </location>
</feature>
<evidence type="ECO:0000256" key="2">
    <source>
        <dbReference type="ARBA" id="ARBA00022642"/>
    </source>
</evidence>
<dbReference type="GO" id="GO:0005524">
    <property type="term" value="F:ATP binding"/>
    <property type="evidence" value="ECO:0007669"/>
    <property type="project" value="UniProtKB-KW"/>
</dbReference>